<evidence type="ECO:0000313" key="15">
    <source>
        <dbReference type="RefSeq" id="XP_025416079.1"/>
    </source>
</evidence>
<evidence type="ECO:0000256" key="9">
    <source>
        <dbReference type="ARBA" id="ARBA00023180"/>
    </source>
</evidence>
<dbReference type="InterPro" id="IPR050271">
    <property type="entry name" value="UDP-glycosyltransferase"/>
</dbReference>
<name>A0A8B8FYM8_9HEMI</name>
<evidence type="ECO:0000256" key="4">
    <source>
        <dbReference type="ARBA" id="ARBA00022679"/>
    </source>
</evidence>
<dbReference type="PANTHER" id="PTHR48043:SF145">
    <property type="entry name" value="FI06409P-RELATED"/>
    <property type="match status" value="1"/>
</dbReference>
<evidence type="ECO:0000313" key="14">
    <source>
        <dbReference type="RefSeq" id="XP_025416071.1"/>
    </source>
</evidence>
<sequence length="492" mass="55357">MIRAVTVIVAFAILGAVPVENVRVLAVETRGGKSHWNFMSGLLRSLTDAGHEVVAFTPFPDGPRANYTEIDTSGQVKVHVGVTAERVLKDFALMSTNVAIIRHNCDGILRHRRFEGILRDHDAGTAKFDVVIADPSAADCVSHVAHTLNLPVVYSISSSMLTFAERRFTGHASNPACISNLIAHHSVPRTFVQRLTNTFTTVYSTAAYEYENWLQRITDPKPYDSSPSVPPSVIFQNSYYGTEAPRPVPTNLIDVGGIHLKPAGKIPKDILEFIEESSHGVIYFTFGSVFKISSLPHHIIKAFKEALANVPQRVLWKYEDEMEDLPENVMIKKWFPQRDILLHPKIKLFISHGGISGVYEALDAGVPVLGFPLFYDQLRNIDNLVSAEMAISMDLFSVSKKSLLNAFLELITDEKYTKNAKIASIRFKDRPMSPQQSVIYWTEYVIRHNGAPHLRSLIYNSTWYQYFLLDVVFVLLIPFFLISYLIYKIISL</sequence>
<evidence type="ECO:0000256" key="3">
    <source>
        <dbReference type="ARBA" id="ARBA00022676"/>
    </source>
</evidence>
<dbReference type="PANTHER" id="PTHR48043">
    <property type="entry name" value="EG:EG0003.4 PROTEIN-RELATED"/>
    <property type="match status" value="1"/>
</dbReference>
<evidence type="ECO:0000256" key="6">
    <source>
        <dbReference type="ARBA" id="ARBA00022824"/>
    </source>
</evidence>
<comment type="subcellular location">
    <subcellularLocation>
        <location evidence="10">Endomembrane system</location>
        <topology evidence="10">Single-pass type I membrane protein</topology>
    </subcellularLocation>
    <subcellularLocation>
        <location evidence="1">Endoplasmic reticulum</location>
    </subcellularLocation>
    <subcellularLocation>
        <location evidence="12">Membrane</location>
        <topology evidence="12">Single-pass membrane protein</topology>
    </subcellularLocation>
</comment>
<keyword evidence="8 12" id="KW-0472">Membrane</keyword>
<dbReference type="RefSeq" id="XP_025416087.1">
    <property type="nucleotide sequence ID" value="XM_025560302.1"/>
</dbReference>
<dbReference type="InterPro" id="IPR002213">
    <property type="entry name" value="UDP_glucos_trans"/>
</dbReference>
<dbReference type="RefSeq" id="XP_025416071.1">
    <property type="nucleotide sequence ID" value="XM_025560286.1"/>
</dbReference>
<reference evidence="14 15" key="1">
    <citation type="submission" date="2025-04" db="UniProtKB">
        <authorList>
            <consortium name="RefSeq"/>
        </authorList>
    </citation>
    <scope>IDENTIFICATION</scope>
    <source>
        <tissue evidence="14 15">Whole body</tissue>
    </source>
</reference>
<evidence type="ECO:0000256" key="1">
    <source>
        <dbReference type="ARBA" id="ARBA00004240"/>
    </source>
</evidence>
<dbReference type="InterPro" id="IPR035595">
    <property type="entry name" value="UDP_glycos_trans_CS"/>
</dbReference>
<comment type="catalytic activity">
    <reaction evidence="12">
        <text>glucuronate acceptor + UDP-alpha-D-glucuronate = acceptor beta-D-glucuronoside + UDP + H(+)</text>
        <dbReference type="Rhea" id="RHEA:21032"/>
        <dbReference type="ChEBI" id="CHEBI:15378"/>
        <dbReference type="ChEBI" id="CHEBI:58052"/>
        <dbReference type="ChEBI" id="CHEBI:58223"/>
        <dbReference type="ChEBI" id="CHEBI:132367"/>
        <dbReference type="ChEBI" id="CHEBI:132368"/>
        <dbReference type="EC" id="2.4.1.17"/>
    </reaction>
</comment>
<dbReference type="Gene3D" id="3.40.50.2000">
    <property type="entry name" value="Glycogen Phosphorylase B"/>
    <property type="match status" value="2"/>
</dbReference>
<dbReference type="GO" id="GO:0016020">
    <property type="term" value="C:membrane"/>
    <property type="evidence" value="ECO:0007669"/>
    <property type="project" value="UniProtKB-SubCell"/>
</dbReference>
<dbReference type="FunFam" id="3.40.50.2000:FF:000050">
    <property type="entry name" value="UDP-glucuronosyltransferase"/>
    <property type="match status" value="1"/>
</dbReference>
<dbReference type="EC" id="2.4.1.17" evidence="12"/>
<evidence type="ECO:0000313" key="13">
    <source>
        <dbReference type="Proteomes" id="UP000694846"/>
    </source>
</evidence>
<dbReference type="PROSITE" id="PS00375">
    <property type="entry name" value="UDPGT"/>
    <property type="match status" value="1"/>
</dbReference>
<evidence type="ECO:0000256" key="7">
    <source>
        <dbReference type="ARBA" id="ARBA00022989"/>
    </source>
</evidence>
<dbReference type="SUPFAM" id="SSF53756">
    <property type="entry name" value="UDP-Glycosyltransferase/glycogen phosphorylase"/>
    <property type="match status" value="1"/>
</dbReference>
<evidence type="ECO:0000256" key="5">
    <source>
        <dbReference type="ARBA" id="ARBA00022692"/>
    </source>
</evidence>
<dbReference type="Proteomes" id="UP000694846">
    <property type="component" value="Unplaced"/>
</dbReference>
<dbReference type="AlphaFoldDB" id="A0A8B8FYM8"/>
<keyword evidence="4 11" id="KW-0808">Transferase</keyword>
<gene>
    <name evidence="14 15 16" type="primary">LOC112687542</name>
</gene>
<keyword evidence="9" id="KW-0325">Glycoprotein</keyword>
<dbReference type="OrthoDB" id="5835829at2759"/>
<keyword evidence="5 12" id="KW-0812">Transmembrane</keyword>
<evidence type="ECO:0000313" key="16">
    <source>
        <dbReference type="RefSeq" id="XP_025416087.1"/>
    </source>
</evidence>
<dbReference type="Pfam" id="PF00201">
    <property type="entry name" value="UDPGT"/>
    <property type="match status" value="1"/>
</dbReference>
<proteinExistence type="inferred from homology"/>
<keyword evidence="13" id="KW-1185">Reference proteome</keyword>
<accession>A0A8B8FYM8</accession>
<evidence type="ECO:0000256" key="12">
    <source>
        <dbReference type="RuleBase" id="RU362059"/>
    </source>
</evidence>
<feature type="transmembrane region" description="Helical" evidence="12">
    <location>
        <begin position="463"/>
        <end position="487"/>
    </location>
</feature>
<protein>
    <recommendedName>
        <fullName evidence="12">UDP-glucuronosyltransferase</fullName>
        <ecNumber evidence="12">2.4.1.17</ecNumber>
    </recommendedName>
</protein>
<evidence type="ECO:0000256" key="2">
    <source>
        <dbReference type="ARBA" id="ARBA00009995"/>
    </source>
</evidence>
<dbReference type="CDD" id="cd03784">
    <property type="entry name" value="GT1_Gtf-like"/>
    <property type="match status" value="1"/>
</dbReference>
<feature type="chain" id="PRO_5044519766" description="UDP-glucuronosyltransferase" evidence="12">
    <location>
        <begin position="22"/>
        <end position="492"/>
    </location>
</feature>
<dbReference type="GeneID" id="112687542"/>
<dbReference type="GO" id="GO:0015020">
    <property type="term" value="F:glucuronosyltransferase activity"/>
    <property type="evidence" value="ECO:0007669"/>
    <property type="project" value="UniProtKB-EC"/>
</dbReference>
<evidence type="ECO:0000256" key="10">
    <source>
        <dbReference type="ARBA" id="ARBA00046288"/>
    </source>
</evidence>
<keyword evidence="12" id="KW-0732">Signal</keyword>
<evidence type="ECO:0000256" key="8">
    <source>
        <dbReference type="ARBA" id="ARBA00023136"/>
    </source>
</evidence>
<dbReference type="RefSeq" id="XP_025416079.1">
    <property type="nucleotide sequence ID" value="XM_025560294.1"/>
</dbReference>
<organism evidence="13 15">
    <name type="scientific">Sipha flava</name>
    <name type="common">yellow sugarcane aphid</name>
    <dbReference type="NCBI Taxonomy" id="143950"/>
    <lineage>
        <taxon>Eukaryota</taxon>
        <taxon>Metazoa</taxon>
        <taxon>Ecdysozoa</taxon>
        <taxon>Arthropoda</taxon>
        <taxon>Hexapoda</taxon>
        <taxon>Insecta</taxon>
        <taxon>Pterygota</taxon>
        <taxon>Neoptera</taxon>
        <taxon>Paraneoptera</taxon>
        <taxon>Hemiptera</taxon>
        <taxon>Sternorrhyncha</taxon>
        <taxon>Aphidomorpha</taxon>
        <taxon>Aphidoidea</taxon>
        <taxon>Aphididae</taxon>
        <taxon>Sipha</taxon>
    </lineage>
</organism>
<dbReference type="GO" id="GO:0005783">
    <property type="term" value="C:endoplasmic reticulum"/>
    <property type="evidence" value="ECO:0007669"/>
    <property type="project" value="UniProtKB-SubCell"/>
</dbReference>
<feature type="signal peptide" evidence="12">
    <location>
        <begin position="1"/>
        <end position="21"/>
    </location>
</feature>
<keyword evidence="3 11" id="KW-0328">Glycosyltransferase</keyword>
<comment type="similarity">
    <text evidence="2 11">Belongs to the UDP-glycosyltransferase family.</text>
</comment>
<keyword evidence="6" id="KW-0256">Endoplasmic reticulum</keyword>
<evidence type="ECO:0000256" key="11">
    <source>
        <dbReference type="RuleBase" id="RU003718"/>
    </source>
</evidence>
<keyword evidence="7 12" id="KW-1133">Transmembrane helix</keyword>